<dbReference type="RefSeq" id="WP_152892219.1">
    <property type="nucleotide sequence ID" value="NZ_WHJC01000474.1"/>
</dbReference>
<accession>A0A6I1MQ29</accession>
<evidence type="ECO:0000313" key="3">
    <source>
        <dbReference type="Proteomes" id="UP000430345"/>
    </source>
</evidence>
<keyword evidence="1" id="KW-0472">Membrane</keyword>
<evidence type="ECO:0000313" key="2">
    <source>
        <dbReference type="EMBL" id="MPQ45164.1"/>
    </source>
</evidence>
<dbReference type="EMBL" id="WHJC01000474">
    <property type="protein sequence ID" value="MPQ45164.1"/>
    <property type="molecule type" value="Genomic_DNA"/>
</dbReference>
<dbReference type="OrthoDB" id="1906557at2"/>
<dbReference type="AlphaFoldDB" id="A0A6I1MQ29"/>
<name>A0A6I1MQ29_9CLOT</name>
<keyword evidence="1" id="KW-0812">Transmembrane</keyword>
<keyword evidence="3" id="KW-1185">Reference proteome</keyword>
<sequence length="185" mass="21490">MIETILLVLLVAKLKKFKLKPLLKEWSLYPLFILELTYLFFQLCIWNNIYIFVNLSGIYKYLYMISLLIPMFKYKLYIQGIIGSNFIFLGTALNKIAIAFNDGKMPVFPTLSYITNYVKSDSFQKVNDIHILGCENTKVKFLTDIIDTGYSVMSIGDILIRAYVFIIIYATIKNIQNKNNNKLGY</sequence>
<reference evidence="2 3" key="1">
    <citation type="submission" date="2019-10" db="EMBL/GenBank/DDBJ databases">
        <title>The Genome Sequence of Clostridium tarantellae Isolated from Fish Brain.</title>
        <authorList>
            <person name="Bano L."/>
            <person name="Kiel M."/>
            <person name="Sales G."/>
            <person name="Doxey A.C."/>
            <person name="Mansfield M.J."/>
            <person name="Schiavone M."/>
            <person name="Rossetto O."/>
            <person name="Pirazzini M."/>
            <person name="Dobrindt U."/>
            <person name="Montecucco C."/>
        </authorList>
    </citation>
    <scope>NUCLEOTIDE SEQUENCE [LARGE SCALE GENOMIC DNA]</scope>
    <source>
        <strain evidence="2 3">DSM 3997</strain>
    </source>
</reference>
<feature type="transmembrane region" description="Helical" evidence="1">
    <location>
        <begin position="150"/>
        <end position="172"/>
    </location>
</feature>
<evidence type="ECO:0000256" key="1">
    <source>
        <dbReference type="SAM" id="Phobius"/>
    </source>
</evidence>
<dbReference type="InterPro" id="IPR035168">
    <property type="entry name" value="DUF5317"/>
</dbReference>
<feature type="transmembrane region" description="Helical" evidence="1">
    <location>
        <begin position="76"/>
        <end position="100"/>
    </location>
</feature>
<dbReference type="Pfam" id="PF17248">
    <property type="entry name" value="DUF5317"/>
    <property type="match status" value="1"/>
</dbReference>
<comment type="caution">
    <text evidence="2">The sequence shown here is derived from an EMBL/GenBank/DDBJ whole genome shotgun (WGS) entry which is preliminary data.</text>
</comment>
<protein>
    <recommendedName>
        <fullName evidence="4">DUF5317 domain-containing protein</fullName>
    </recommendedName>
</protein>
<evidence type="ECO:0008006" key="4">
    <source>
        <dbReference type="Google" id="ProtNLM"/>
    </source>
</evidence>
<organism evidence="2 3">
    <name type="scientific">Clostridium tarantellae</name>
    <dbReference type="NCBI Taxonomy" id="39493"/>
    <lineage>
        <taxon>Bacteria</taxon>
        <taxon>Bacillati</taxon>
        <taxon>Bacillota</taxon>
        <taxon>Clostridia</taxon>
        <taxon>Eubacteriales</taxon>
        <taxon>Clostridiaceae</taxon>
        <taxon>Clostridium</taxon>
    </lineage>
</organism>
<gene>
    <name evidence="2" type="ORF">GBZ86_15685</name>
</gene>
<feature type="transmembrane region" description="Helical" evidence="1">
    <location>
        <begin position="32"/>
        <end position="55"/>
    </location>
</feature>
<dbReference type="Proteomes" id="UP000430345">
    <property type="component" value="Unassembled WGS sequence"/>
</dbReference>
<proteinExistence type="predicted"/>
<keyword evidence="1" id="KW-1133">Transmembrane helix</keyword>